<accession>A0A520KGN7</accession>
<name>A0A520KGN7_9CREN</name>
<dbReference type="Proteomes" id="UP000316080">
    <property type="component" value="Unassembled WGS sequence"/>
</dbReference>
<feature type="domain" description="GINS subunit" evidence="1">
    <location>
        <begin position="79"/>
        <end position="184"/>
    </location>
</feature>
<comment type="caution">
    <text evidence="2">The sequence shown here is derived from an EMBL/GenBank/DDBJ whole genome shotgun (WGS) entry which is preliminary data.</text>
</comment>
<proteinExistence type="predicted"/>
<dbReference type="CDD" id="cd11714">
    <property type="entry name" value="GINS_A_archaea"/>
    <property type="match status" value="1"/>
</dbReference>
<dbReference type="InterPro" id="IPR021151">
    <property type="entry name" value="GINS_A"/>
</dbReference>
<dbReference type="Proteomes" id="UP000317265">
    <property type="component" value="Unassembled WGS sequence"/>
</dbReference>
<evidence type="ECO:0000313" key="2">
    <source>
        <dbReference type="EMBL" id="RZN56957.1"/>
    </source>
</evidence>
<reference evidence="3 5" key="1">
    <citation type="journal article" date="2019" name="Nat. Microbiol.">
        <title>Expanding anaerobic alkane metabolism in the domain of Archaea.</title>
        <authorList>
            <person name="Wang Y."/>
            <person name="Wegener G."/>
            <person name="Hou J."/>
            <person name="Wang F."/>
            <person name="Xiao X."/>
        </authorList>
    </citation>
    <scope>NUCLEOTIDE SEQUENCE [LARGE SCALE GENOMIC DNA]</scope>
    <source>
        <strain evidence="3">WYZ-LMO11</strain>
    </source>
</reference>
<dbReference type="InterPro" id="IPR038437">
    <property type="entry name" value="GINS_Psf3_sf"/>
</dbReference>
<gene>
    <name evidence="3" type="ORF">DSO09_02625</name>
    <name evidence="2" type="ORF">EF809_01790</name>
</gene>
<organism evidence="2 4">
    <name type="scientific">Thermoproteota archaeon</name>
    <dbReference type="NCBI Taxonomy" id="2056631"/>
    <lineage>
        <taxon>Archaea</taxon>
        <taxon>Thermoproteota</taxon>
    </lineage>
</organism>
<dbReference type="Pfam" id="PF05916">
    <property type="entry name" value="Sld5"/>
    <property type="match status" value="1"/>
</dbReference>
<reference evidence="2 4" key="2">
    <citation type="journal article" date="2019" name="Nat. Microbiol.">
        <title>Wide diversity of methane and short-chain alkane metabolisms in uncultured archaea.</title>
        <authorList>
            <person name="Borrel G."/>
            <person name="Adam P.S."/>
            <person name="McKay L.J."/>
            <person name="Chen L.X."/>
            <person name="Sierra-Garcia I.N."/>
            <person name="Sieber C.M."/>
            <person name="Letourneur Q."/>
            <person name="Ghozlane A."/>
            <person name="Andersen G.L."/>
            <person name="Li W.J."/>
            <person name="Hallam S.J."/>
            <person name="Muyzer G."/>
            <person name="de Oliveira V.M."/>
            <person name="Inskeep W.P."/>
            <person name="Banfield J.F."/>
            <person name="Gribaldo S."/>
        </authorList>
    </citation>
    <scope>NUCLEOTIDE SEQUENCE [LARGE SCALE GENOMIC DNA]</scope>
    <source>
        <strain evidence="2">Verst-YHS</strain>
    </source>
</reference>
<dbReference type="Gene3D" id="1.20.58.2050">
    <property type="match status" value="1"/>
</dbReference>
<dbReference type="EMBL" id="RXIH01000014">
    <property type="protein sequence ID" value="RZN56957.1"/>
    <property type="molecule type" value="Genomic_DNA"/>
</dbReference>
<dbReference type="AlphaFoldDB" id="A0A520KGN7"/>
<evidence type="ECO:0000313" key="5">
    <source>
        <dbReference type="Proteomes" id="UP000317265"/>
    </source>
</evidence>
<dbReference type="EMBL" id="QNVI01000031">
    <property type="protein sequence ID" value="TDA39237.1"/>
    <property type="molecule type" value="Genomic_DNA"/>
</dbReference>
<evidence type="ECO:0000313" key="3">
    <source>
        <dbReference type="EMBL" id="TDA39237.1"/>
    </source>
</evidence>
<sequence length="190" mass="22444">MRKMFKRAYEEIKDSQFLYEEDLIEVVFQKPISKLIIEGEDYGSLVKGKEIKIPRWAAKILEEEGYVKIKSEDLLKTSDVIKLAWNEERVETLCKLPEKFYPKLRELIKNLNESIKKNPTATIINEQKQVTMKALDLINCRIQKILRLCFERTPSKSIIDMLEPEENALFQLLHSEIEEWRNKILTEGVE</sequence>
<protein>
    <submittedName>
        <fullName evidence="2">DNA replication complex GINS family protein</fullName>
    </submittedName>
</protein>
<evidence type="ECO:0000313" key="4">
    <source>
        <dbReference type="Proteomes" id="UP000316080"/>
    </source>
</evidence>
<dbReference type="SUPFAM" id="SSF160059">
    <property type="entry name" value="PriA/YqbF domain"/>
    <property type="match status" value="1"/>
</dbReference>
<evidence type="ECO:0000259" key="1">
    <source>
        <dbReference type="Pfam" id="PF05916"/>
    </source>
</evidence>